<evidence type="ECO:0000256" key="1">
    <source>
        <dbReference type="SAM" id="Phobius"/>
    </source>
</evidence>
<dbReference type="OMA" id="ATHINYG"/>
<feature type="transmembrane region" description="Helical" evidence="1">
    <location>
        <begin position="105"/>
        <end position="125"/>
    </location>
</feature>
<dbReference type="Pfam" id="PF06966">
    <property type="entry name" value="DUF1295"/>
    <property type="match status" value="1"/>
</dbReference>
<dbReference type="GO" id="GO:0016020">
    <property type="term" value="C:membrane"/>
    <property type="evidence" value="ECO:0007669"/>
    <property type="project" value="TreeGrafter"/>
</dbReference>
<dbReference type="KEGG" id="nhe:NECHADRAFT_42278"/>
<sequence>MAKELRDNVSRVKRINWFGTTVFVGLRAADAFLQYALLRRGWASDLVRVVGGTSLAANLIVDGSMHLRPYYNLIAAMAFGSSLKQITHIFLVLEQEMSPSSAVTVALFNTVLNSLNTVFSVWAVTSQTPDSGNLASPLLLSAVGFYLIGILMEAVSEIQRTAFKRDPANKGKPYAGGLFSLARHVNYGGYTIWRSAYALASGGWAWGIAVFAFFFYDFAARGVPVLDAYLSDRVSCASLALLSHADIVLV</sequence>
<feature type="transmembrane region" description="Helical" evidence="1">
    <location>
        <begin position="196"/>
        <end position="216"/>
    </location>
</feature>
<keyword evidence="3" id="KW-1185">Reference proteome</keyword>
<dbReference type="PROSITE" id="PS50244">
    <property type="entry name" value="S5A_REDUCTASE"/>
    <property type="match status" value="1"/>
</dbReference>
<evidence type="ECO:0000313" key="3">
    <source>
        <dbReference type="Proteomes" id="UP000005206"/>
    </source>
</evidence>
<gene>
    <name evidence="2" type="ORF">NECHADRAFT_42278</name>
</gene>
<feature type="transmembrane region" description="Helical" evidence="1">
    <location>
        <begin position="15"/>
        <end position="37"/>
    </location>
</feature>
<dbReference type="Proteomes" id="UP000005206">
    <property type="component" value="Chromosome 6"/>
</dbReference>
<feature type="transmembrane region" description="Helical" evidence="1">
    <location>
        <begin position="137"/>
        <end position="155"/>
    </location>
</feature>
<dbReference type="PANTHER" id="PTHR32251">
    <property type="entry name" value="3-OXO-5-ALPHA-STEROID 4-DEHYDROGENASE"/>
    <property type="match status" value="1"/>
</dbReference>
<name>C7ZGK2_FUSV7</name>
<dbReference type="OrthoDB" id="67965at2759"/>
<dbReference type="eggNOG" id="ENOG502R95G">
    <property type="taxonomic scope" value="Eukaryota"/>
</dbReference>
<dbReference type="PANTHER" id="PTHR32251:SF15">
    <property type="entry name" value="3-OXO-5-ALPHA-STEROID 4-DEHYDROGENASE (DUF1295)"/>
    <property type="match status" value="1"/>
</dbReference>
<evidence type="ECO:0000313" key="2">
    <source>
        <dbReference type="EMBL" id="EEU36816.1"/>
    </source>
</evidence>
<dbReference type="InParanoid" id="C7ZGK2"/>
<reference evidence="2 3" key="1">
    <citation type="journal article" date="2009" name="PLoS Genet.">
        <title>The genome of Nectria haematococca: contribution of supernumerary chromosomes to gene expansion.</title>
        <authorList>
            <person name="Coleman J.J."/>
            <person name="Rounsley S.D."/>
            <person name="Rodriguez-Carres M."/>
            <person name="Kuo A."/>
            <person name="Wasmann C.C."/>
            <person name="Grimwood J."/>
            <person name="Schmutz J."/>
            <person name="Taga M."/>
            <person name="White G.J."/>
            <person name="Zhou S."/>
            <person name="Schwartz D.C."/>
            <person name="Freitag M."/>
            <person name="Ma L.J."/>
            <person name="Danchin E.G."/>
            <person name="Henrissat B."/>
            <person name="Coutinho P.M."/>
            <person name="Nelson D.R."/>
            <person name="Straney D."/>
            <person name="Napoli C.A."/>
            <person name="Barker B.M."/>
            <person name="Gribskov M."/>
            <person name="Rep M."/>
            <person name="Kroken S."/>
            <person name="Molnar I."/>
            <person name="Rensing C."/>
            <person name="Kennell J.C."/>
            <person name="Zamora J."/>
            <person name="Farman M.L."/>
            <person name="Selker E.U."/>
            <person name="Salamov A."/>
            <person name="Shapiro H."/>
            <person name="Pangilinan J."/>
            <person name="Lindquist E."/>
            <person name="Lamers C."/>
            <person name="Grigoriev I.V."/>
            <person name="Geiser D.M."/>
            <person name="Covert S.F."/>
            <person name="Temporini E."/>
            <person name="Vanetten H.D."/>
        </authorList>
    </citation>
    <scope>NUCLEOTIDE SEQUENCE [LARGE SCALE GENOMIC DNA]</scope>
    <source>
        <strain evidence="3">ATCC MYA-4622 / CBS 123669 / FGSC 9596 / NRRL 45880 / 77-13-4</strain>
    </source>
</reference>
<dbReference type="GeneID" id="9670120"/>
<dbReference type="HOGENOM" id="CLU_065850_0_0_1"/>
<proteinExistence type="predicted"/>
<dbReference type="VEuPathDB" id="FungiDB:NECHADRAFT_42278"/>
<organism evidence="2 3">
    <name type="scientific">Fusarium vanettenii (strain ATCC MYA-4622 / CBS 123669 / FGSC 9596 / NRRL 45880 / 77-13-4)</name>
    <name type="common">Fusarium solani subsp. pisi</name>
    <dbReference type="NCBI Taxonomy" id="660122"/>
    <lineage>
        <taxon>Eukaryota</taxon>
        <taxon>Fungi</taxon>
        <taxon>Dikarya</taxon>
        <taxon>Ascomycota</taxon>
        <taxon>Pezizomycotina</taxon>
        <taxon>Sordariomycetes</taxon>
        <taxon>Hypocreomycetidae</taxon>
        <taxon>Hypocreales</taxon>
        <taxon>Nectriaceae</taxon>
        <taxon>Fusarium</taxon>
        <taxon>Fusarium solani species complex</taxon>
        <taxon>Fusarium vanettenii</taxon>
    </lineage>
</organism>
<feature type="transmembrane region" description="Helical" evidence="1">
    <location>
        <begin position="70"/>
        <end position="93"/>
    </location>
</feature>
<accession>C7ZGK2</accession>
<keyword evidence="1" id="KW-0472">Membrane</keyword>
<dbReference type="Gene3D" id="1.20.120.1630">
    <property type="match status" value="1"/>
</dbReference>
<keyword evidence="1" id="KW-0812">Transmembrane</keyword>
<keyword evidence="1" id="KW-1133">Transmembrane helix</keyword>
<dbReference type="STRING" id="660122.C7ZGK2"/>
<protein>
    <submittedName>
        <fullName evidence="2">Uncharacterized protein</fullName>
    </submittedName>
</protein>
<dbReference type="EMBL" id="GG698925">
    <property type="protein sequence ID" value="EEU36816.1"/>
    <property type="molecule type" value="Genomic_DNA"/>
</dbReference>
<dbReference type="InterPro" id="IPR010721">
    <property type="entry name" value="UstE-like"/>
</dbReference>
<dbReference type="AlphaFoldDB" id="C7ZGK2"/>
<dbReference type="RefSeq" id="XP_003042529.1">
    <property type="nucleotide sequence ID" value="XM_003042483.1"/>
</dbReference>